<dbReference type="NCBIfam" id="TIGR00996">
    <property type="entry name" value="Mtu_fam_mce"/>
    <property type="match status" value="1"/>
</dbReference>
<dbReference type="Pfam" id="PF11887">
    <property type="entry name" value="Mce4_CUP1"/>
    <property type="match status" value="1"/>
</dbReference>
<dbReference type="InterPro" id="IPR003399">
    <property type="entry name" value="Mce/MlaD"/>
</dbReference>
<keyword evidence="1" id="KW-0472">Membrane</keyword>
<keyword evidence="1" id="KW-1133">Transmembrane helix</keyword>
<organism evidence="4 5">
    <name type="scientific">Rhodococcus sovatensis</name>
    <dbReference type="NCBI Taxonomy" id="1805840"/>
    <lineage>
        <taxon>Bacteria</taxon>
        <taxon>Bacillati</taxon>
        <taxon>Actinomycetota</taxon>
        <taxon>Actinomycetes</taxon>
        <taxon>Mycobacteriales</taxon>
        <taxon>Nocardiaceae</taxon>
        <taxon>Rhodococcus</taxon>
    </lineage>
</organism>
<evidence type="ECO:0000313" key="4">
    <source>
        <dbReference type="EMBL" id="WXG66920.1"/>
    </source>
</evidence>
<evidence type="ECO:0000313" key="5">
    <source>
        <dbReference type="Proteomes" id="UP001432000"/>
    </source>
</evidence>
<accession>A0ABZ2PFC6</accession>
<gene>
    <name evidence="4" type="ORF">WDS16_16785</name>
</gene>
<keyword evidence="5" id="KW-1185">Reference proteome</keyword>
<dbReference type="Pfam" id="PF02470">
    <property type="entry name" value="MlaD"/>
    <property type="match status" value="1"/>
</dbReference>
<keyword evidence="1" id="KW-0812">Transmembrane</keyword>
<dbReference type="InterPro" id="IPR024516">
    <property type="entry name" value="Mce_C"/>
</dbReference>
<dbReference type="InterPro" id="IPR052336">
    <property type="entry name" value="MlaD_Phospholipid_Transporter"/>
</dbReference>
<dbReference type="InterPro" id="IPR005693">
    <property type="entry name" value="Mce"/>
</dbReference>
<dbReference type="RefSeq" id="WP_338886356.1">
    <property type="nucleotide sequence ID" value="NZ_CP147846.1"/>
</dbReference>
<evidence type="ECO:0000259" key="2">
    <source>
        <dbReference type="Pfam" id="PF02470"/>
    </source>
</evidence>
<dbReference type="PANTHER" id="PTHR33371:SF4">
    <property type="entry name" value="INTERMEMBRANE PHOSPHOLIPID TRANSPORT SYSTEM BINDING PROTEIN MLAD"/>
    <property type="match status" value="1"/>
</dbReference>
<protein>
    <submittedName>
        <fullName evidence="4">MCE family protein</fullName>
    </submittedName>
</protein>
<feature type="domain" description="Mammalian cell entry C-terminal" evidence="3">
    <location>
        <begin position="123"/>
        <end position="296"/>
    </location>
</feature>
<feature type="domain" description="Mce/MlaD" evidence="2">
    <location>
        <begin position="41"/>
        <end position="115"/>
    </location>
</feature>
<proteinExistence type="predicted"/>
<feature type="transmembrane region" description="Helical" evidence="1">
    <location>
        <begin position="16"/>
        <end position="36"/>
    </location>
</feature>
<evidence type="ECO:0000259" key="3">
    <source>
        <dbReference type="Pfam" id="PF11887"/>
    </source>
</evidence>
<dbReference type="PANTHER" id="PTHR33371">
    <property type="entry name" value="INTERMEMBRANE PHOSPHOLIPID TRANSPORT SYSTEM BINDING PROTEIN MLAD-RELATED"/>
    <property type="match status" value="1"/>
</dbReference>
<sequence length="426" mass="44558">MTDSGENVKKSGGSRAVIAGVVIAALVVAGGLWWLFTRAGTTNITAYFDKSVGIYEGSDVRVLGVIVGDVTSVVPQGDQVEVKMRVQRGIDIPADVRAAQITPSLVSDRYVQLAPAYSGGDTMSNDSVIPRDRTATPVEVDQIYASIDELSSALGPTGANANGALTDLVNTGAANLEGNGAALGETITQLSDASRTLSDSRGDLFDTVKNLQTFVSALAANDEQVRQFNNQLSDLTSFLNGERDDLGAALNQLSIALGDVAGFVADNRDQLVQAADGLVQPTQTLSDQRSSLVETLTILPLAISNLVNSYDAESGTLASRANLQNETQDPLGTVCKLIDLGKLVPGDPRFEQLGAQIQPIIDRCAEVTTLIQGPVRDSGLVLPFGVLTNDTQQNNVVPGTVPGVVSPRLSENNTLPGLQESIGGGQ</sequence>
<evidence type="ECO:0000256" key="1">
    <source>
        <dbReference type="SAM" id="Phobius"/>
    </source>
</evidence>
<name>A0ABZ2PFC6_9NOCA</name>
<dbReference type="EMBL" id="CP147846">
    <property type="protein sequence ID" value="WXG66920.1"/>
    <property type="molecule type" value="Genomic_DNA"/>
</dbReference>
<reference evidence="4 5" key="1">
    <citation type="submission" date="2024-03" db="EMBL/GenBank/DDBJ databases">
        <title>Natural products discovery in diverse microorganisms through a two-stage MS feature dereplication strategy.</title>
        <authorList>
            <person name="Zhang R."/>
        </authorList>
    </citation>
    <scope>NUCLEOTIDE SEQUENCE [LARGE SCALE GENOMIC DNA]</scope>
    <source>
        <strain evidence="4 5">18930</strain>
    </source>
</reference>
<dbReference type="Proteomes" id="UP001432000">
    <property type="component" value="Chromosome"/>
</dbReference>